<dbReference type="InterPro" id="IPR009875">
    <property type="entry name" value="PilZ_domain"/>
</dbReference>
<evidence type="ECO:0000259" key="1">
    <source>
        <dbReference type="Pfam" id="PF07238"/>
    </source>
</evidence>
<reference evidence="2 3" key="1">
    <citation type="submission" date="2017-01" db="EMBL/GenBank/DDBJ databases">
        <title>First insights into the biology of 'candidatus Vampirococcus archaeovorus'.</title>
        <authorList>
            <person name="Kizina J."/>
            <person name="Jordan S."/>
            <person name="Stueber K."/>
            <person name="Reinhardt R."/>
            <person name="Harder J."/>
        </authorList>
    </citation>
    <scope>NUCLEOTIDE SEQUENCE [LARGE SCALE GENOMIC DNA]</scope>
    <source>
        <strain evidence="2 3">LiM</strain>
    </source>
</reference>
<organism evidence="2 3">
    <name type="scientific">Velamenicoccus archaeovorus</name>
    <dbReference type="NCBI Taxonomy" id="1930593"/>
    <lineage>
        <taxon>Bacteria</taxon>
        <taxon>Pseudomonadati</taxon>
        <taxon>Candidatus Omnitrophota</taxon>
        <taxon>Candidatus Velamenicoccus</taxon>
    </lineage>
</organism>
<dbReference type="OrthoDB" id="5516249at2"/>
<dbReference type="KEGG" id="vai:BU251_05795"/>
<feature type="domain" description="PilZ" evidence="1">
    <location>
        <begin position="19"/>
        <end position="103"/>
    </location>
</feature>
<proteinExistence type="predicted"/>
<evidence type="ECO:0000313" key="3">
    <source>
        <dbReference type="Proteomes" id="UP000287243"/>
    </source>
</evidence>
<sequence length="120" mass="13337">MKTQTMVSRMETAAGSDNRIFYRNSLFNVKTQVKNVNTGERLEAFVKDVSGSGMGLATSRVFLPGTIFEIALEIPDGFGPLKLLGRVVWSREMDALGCRTGVVVLNPRFMSVSRILKLFF</sequence>
<dbReference type="Proteomes" id="UP000287243">
    <property type="component" value="Chromosome"/>
</dbReference>
<keyword evidence="3" id="KW-1185">Reference proteome</keyword>
<dbReference type="Gene3D" id="2.40.10.220">
    <property type="entry name" value="predicted glycosyltransferase like domains"/>
    <property type="match status" value="1"/>
</dbReference>
<dbReference type="AlphaFoldDB" id="A0A410P519"/>
<gene>
    <name evidence="2" type="ORF">BU251_05795</name>
</gene>
<protein>
    <recommendedName>
        <fullName evidence="1">PilZ domain-containing protein</fullName>
    </recommendedName>
</protein>
<dbReference type="EMBL" id="CP019384">
    <property type="protein sequence ID" value="QAT17276.1"/>
    <property type="molecule type" value="Genomic_DNA"/>
</dbReference>
<dbReference type="GO" id="GO:0035438">
    <property type="term" value="F:cyclic-di-GMP binding"/>
    <property type="evidence" value="ECO:0007669"/>
    <property type="project" value="InterPro"/>
</dbReference>
<dbReference type="Pfam" id="PF07238">
    <property type="entry name" value="PilZ"/>
    <property type="match status" value="1"/>
</dbReference>
<accession>A0A410P519</accession>
<dbReference type="RefSeq" id="WP_128700065.1">
    <property type="nucleotide sequence ID" value="NZ_CP019384.1"/>
</dbReference>
<name>A0A410P519_VELA1</name>
<evidence type="ECO:0000313" key="2">
    <source>
        <dbReference type="EMBL" id="QAT17276.1"/>
    </source>
</evidence>